<dbReference type="InterPro" id="IPR036038">
    <property type="entry name" value="Aminotransferase-like"/>
</dbReference>
<dbReference type="Gene3D" id="3.30.470.10">
    <property type="match status" value="1"/>
</dbReference>
<dbReference type="NCBIfam" id="NF005800">
    <property type="entry name" value="PRK07650.1"/>
    <property type="match status" value="1"/>
</dbReference>
<dbReference type="InterPro" id="IPR050571">
    <property type="entry name" value="Class-IV_PLP-Dep_Aminotrnsfr"/>
</dbReference>
<dbReference type="RefSeq" id="WP_101728765.1">
    <property type="nucleotide sequence ID" value="NZ_JABBPK010000001.1"/>
</dbReference>
<name>A0A7Y0K4B3_9BACI</name>
<dbReference type="Proteomes" id="UP000588491">
    <property type="component" value="Unassembled WGS sequence"/>
</dbReference>
<dbReference type="SUPFAM" id="SSF56752">
    <property type="entry name" value="D-aminoacid aminotransferase-like PLP-dependent enzymes"/>
    <property type="match status" value="1"/>
</dbReference>
<comment type="cofactor">
    <cofactor evidence="1 6">
        <name>pyridoxal 5'-phosphate</name>
        <dbReference type="ChEBI" id="CHEBI:597326"/>
    </cofactor>
</comment>
<reference evidence="7 8" key="1">
    <citation type="submission" date="2020-04" db="EMBL/GenBank/DDBJ databases">
        <title>Bacillus sp. UniB3 isolated from commercial digestive syrup.</title>
        <authorList>
            <person name="Thorat V."/>
            <person name="Kirdat K."/>
            <person name="Tiwarekar B."/>
            <person name="Yadav A."/>
        </authorList>
    </citation>
    <scope>NUCLEOTIDE SEQUENCE [LARGE SCALE GENOMIC DNA]</scope>
    <source>
        <strain evidence="7 8">UniB3</strain>
    </source>
</reference>
<dbReference type="GO" id="GO:0005829">
    <property type="term" value="C:cytosol"/>
    <property type="evidence" value="ECO:0007669"/>
    <property type="project" value="TreeGrafter"/>
</dbReference>
<evidence type="ECO:0000313" key="7">
    <source>
        <dbReference type="EMBL" id="NMO75539.1"/>
    </source>
</evidence>
<dbReference type="GO" id="GO:0046394">
    <property type="term" value="P:carboxylic acid biosynthetic process"/>
    <property type="evidence" value="ECO:0007669"/>
    <property type="project" value="UniProtKB-ARBA"/>
</dbReference>
<dbReference type="FunFam" id="3.20.10.10:FF:000002">
    <property type="entry name" value="D-alanine aminotransferase"/>
    <property type="match status" value="1"/>
</dbReference>
<keyword evidence="7" id="KW-0456">Lyase</keyword>
<dbReference type="CDD" id="cd00449">
    <property type="entry name" value="PLPDE_IV"/>
    <property type="match status" value="1"/>
</dbReference>
<evidence type="ECO:0000256" key="1">
    <source>
        <dbReference type="ARBA" id="ARBA00001933"/>
    </source>
</evidence>
<evidence type="ECO:0000256" key="4">
    <source>
        <dbReference type="ARBA" id="ARBA00022898"/>
    </source>
</evidence>
<gene>
    <name evidence="7" type="primary">pabC</name>
    <name evidence="7" type="ORF">HHU08_00475</name>
</gene>
<proteinExistence type="inferred from homology"/>
<dbReference type="EC" id="4.1.3.38" evidence="7"/>
<evidence type="ECO:0000256" key="2">
    <source>
        <dbReference type="ARBA" id="ARBA00009320"/>
    </source>
</evidence>
<sequence>MYIYLNGKIIPQEEAVVSVFDHGFMYGVGLFETLRVYEGHPFLLEDHLERLNEGLKEMNIEKSFGREEAVSIIKALLSKNKIENAYIRWNISAGSGMIGLQTEPYKQPNTIVYIKPLPKAAGMVEKTGKIVAISRNTPEGAFRLKSHHFFNNILAKREIGPEMTMEGIFLTKEGYIAEGITSNLFWIIDGELYTPSLQTGILNGITRQFILKLAQDKGIVIKEGMFSLDILEHAQEVFATNSIQEIIPIKRIETNVYKGMEGPIVTMLHKKYRKHTNQLWSVKELGGIKEW</sequence>
<dbReference type="AlphaFoldDB" id="A0A7Y0K4B3"/>
<evidence type="ECO:0000256" key="3">
    <source>
        <dbReference type="ARBA" id="ARBA00011738"/>
    </source>
</evidence>
<dbReference type="PANTHER" id="PTHR42743">
    <property type="entry name" value="AMINO-ACID AMINOTRANSFERASE"/>
    <property type="match status" value="1"/>
</dbReference>
<dbReference type="InterPro" id="IPR001544">
    <property type="entry name" value="Aminotrans_IV"/>
</dbReference>
<protein>
    <submittedName>
        <fullName evidence="7">Aminodeoxychorismate lyase</fullName>
        <ecNumber evidence="7">4.1.3.38</ecNumber>
    </submittedName>
</protein>
<comment type="subunit">
    <text evidence="3">Homodimer.</text>
</comment>
<dbReference type="InterPro" id="IPR043131">
    <property type="entry name" value="BCAT-like_N"/>
</dbReference>
<organism evidence="7 8">
    <name type="scientific">Niallia alba</name>
    <dbReference type="NCBI Taxonomy" id="2729105"/>
    <lineage>
        <taxon>Bacteria</taxon>
        <taxon>Bacillati</taxon>
        <taxon>Bacillota</taxon>
        <taxon>Bacilli</taxon>
        <taxon>Bacillales</taxon>
        <taxon>Bacillaceae</taxon>
        <taxon>Niallia</taxon>
    </lineage>
</organism>
<accession>A0A7Y0K4B3</accession>
<dbReference type="PROSITE" id="PS00770">
    <property type="entry name" value="AA_TRANSFER_CLASS_4"/>
    <property type="match status" value="1"/>
</dbReference>
<comment type="similarity">
    <text evidence="2 5">Belongs to the class-IV pyridoxal-phosphate-dependent aminotransferase family.</text>
</comment>
<dbReference type="EMBL" id="JABBPK010000001">
    <property type="protein sequence ID" value="NMO75539.1"/>
    <property type="molecule type" value="Genomic_DNA"/>
</dbReference>
<dbReference type="GO" id="GO:0008696">
    <property type="term" value="F:4-amino-4-deoxychorismate lyase activity"/>
    <property type="evidence" value="ECO:0007669"/>
    <property type="project" value="UniProtKB-EC"/>
</dbReference>
<dbReference type="InterPro" id="IPR018300">
    <property type="entry name" value="Aminotrans_IV_CS"/>
</dbReference>
<evidence type="ECO:0000256" key="5">
    <source>
        <dbReference type="RuleBase" id="RU004106"/>
    </source>
</evidence>
<keyword evidence="4 6" id="KW-0663">Pyridoxal phosphate</keyword>
<dbReference type="Gene3D" id="3.20.10.10">
    <property type="entry name" value="D-amino Acid Aminotransferase, subunit A, domain 2"/>
    <property type="match status" value="1"/>
</dbReference>
<keyword evidence="8" id="KW-1185">Reference proteome</keyword>
<dbReference type="GO" id="GO:0008652">
    <property type="term" value="P:amino acid biosynthetic process"/>
    <property type="evidence" value="ECO:0007669"/>
    <property type="project" value="UniProtKB-ARBA"/>
</dbReference>
<evidence type="ECO:0000313" key="8">
    <source>
        <dbReference type="Proteomes" id="UP000588491"/>
    </source>
</evidence>
<dbReference type="InterPro" id="IPR043132">
    <property type="entry name" value="BCAT-like_C"/>
</dbReference>
<evidence type="ECO:0000256" key="6">
    <source>
        <dbReference type="RuleBase" id="RU004516"/>
    </source>
</evidence>
<dbReference type="Pfam" id="PF01063">
    <property type="entry name" value="Aminotran_4"/>
    <property type="match status" value="1"/>
</dbReference>
<dbReference type="PANTHER" id="PTHR42743:SF11">
    <property type="entry name" value="AMINODEOXYCHORISMATE LYASE"/>
    <property type="match status" value="1"/>
</dbReference>
<comment type="caution">
    <text evidence="7">The sequence shown here is derived from an EMBL/GenBank/DDBJ whole genome shotgun (WGS) entry which is preliminary data.</text>
</comment>